<reference evidence="4" key="3">
    <citation type="journal article" date="2019" name="BMC Res. Notes">
        <title>Complete genome sequence of the Sulfodiicoccus acidiphilus strain HS-1T, the first crenarchaeon that lacks polB3, isolated from an acidic hot spring in Ohwaku-dani, Hakone, Japan.</title>
        <authorList>
            <person name="Sakai H.D."/>
            <person name="Kurosawa N."/>
        </authorList>
    </citation>
    <scope>NUCLEOTIDE SEQUENCE</scope>
    <source>
        <strain evidence="4">HS-1</strain>
    </source>
</reference>
<keyword evidence="6" id="KW-1185">Reference proteome</keyword>
<dbReference type="PANTHER" id="PTHR42796:SF4">
    <property type="entry name" value="FUMARYLACETOACETATE HYDROLASE DOMAIN-CONTAINING PROTEIN 2A"/>
    <property type="match status" value="1"/>
</dbReference>
<dbReference type="InterPro" id="IPR051121">
    <property type="entry name" value="FAH"/>
</dbReference>
<dbReference type="AlphaFoldDB" id="A0A348B0J2"/>
<keyword evidence="4" id="KW-0413">Isomerase</keyword>
<gene>
    <name evidence="5" type="ORF">GCM10007116_00630</name>
    <name evidence="4" type="ORF">HS1genome_0083</name>
</gene>
<dbReference type="FunFam" id="3.90.850.10:FF:000002">
    <property type="entry name" value="2-hydroxyhepta-2,4-diene-1,7-dioate isomerase"/>
    <property type="match status" value="1"/>
</dbReference>
<organism evidence="4 6">
    <name type="scientific">Sulfodiicoccus acidiphilus</name>
    <dbReference type="NCBI Taxonomy" id="1670455"/>
    <lineage>
        <taxon>Archaea</taxon>
        <taxon>Thermoproteota</taxon>
        <taxon>Thermoprotei</taxon>
        <taxon>Sulfolobales</taxon>
        <taxon>Sulfolobaceae</taxon>
        <taxon>Sulfodiicoccus</taxon>
    </lineage>
</organism>
<reference evidence="6" key="2">
    <citation type="submission" date="2018-04" db="EMBL/GenBank/DDBJ databases">
        <title>Complete genome sequence of Sulfodiicoccus acidiphilus strain HS-1.</title>
        <authorList>
            <person name="Sakai H.D."/>
            <person name="Kurosawa N."/>
        </authorList>
    </citation>
    <scope>NUCLEOTIDE SEQUENCE [LARGE SCALE GENOMIC DNA]</scope>
    <source>
        <strain evidence="6">HS-1</strain>
    </source>
</reference>
<dbReference type="EMBL" id="AP018553">
    <property type="protein sequence ID" value="BBD71694.1"/>
    <property type="molecule type" value="Genomic_DNA"/>
</dbReference>
<dbReference type="RefSeq" id="WP_126449026.1">
    <property type="nucleotide sequence ID" value="NZ_AP018553.1"/>
</dbReference>
<evidence type="ECO:0000256" key="2">
    <source>
        <dbReference type="ARBA" id="ARBA00022723"/>
    </source>
</evidence>
<dbReference type="GO" id="GO:0016853">
    <property type="term" value="F:isomerase activity"/>
    <property type="evidence" value="ECO:0007669"/>
    <property type="project" value="UniProtKB-KW"/>
</dbReference>
<dbReference type="InterPro" id="IPR036663">
    <property type="entry name" value="Fumarylacetoacetase_C_sf"/>
</dbReference>
<dbReference type="EMBL" id="BMQS01000001">
    <property type="protein sequence ID" value="GGT86553.1"/>
    <property type="molecule type" value="Genomic_DNA"/>
</dbReference>
<comment type="similarity">
    <text evidence="1">Belongs to the FAH family.</text>
</comment>
<evidence type="ECO:0000259" key="3">
    <source>
        <dbReference type="Pfam" id="PF01557"/>
    </source>
</evidence>
<dbReference type="KEGG" id="sacd:HS1genome_0083"/>
<accession>A0A348B0J2</accession>
<reference evidence="5" key="1">
    <citation type="journal article" date="2014" name="Int. J. Syst. Evol. Microbiol.">
        <title>Complete genome sequence of Corynebacterium casei LMG S-19264T (=DSM 44701T), isolated from a smear-ripened cheese.</title>
        <authorList>
            <consortium name="US DOE Joint Genome Institute (JGI-PGF)"/>
            <person name="Walter F."/>
            <person name="Albersmeier A."/>
            <person name="Kalinowski J."/>
            <person name="Ruckert C."/>
        </authorList>
    </citation>
    <scope>NUCLEOTIDE SEQUENCE</scope>
    <source>
        <strain evidence="5">JCM 31740</strain>
    </source>
</reference>
<evidence type="ECO:0000256" key="1">
    <source>
        <dbReference type="ARBA" id="ARBA00010211"/>
    </source>
</evidence>
<proteinExistence type="inferred from homology"/>
<dbReference type="GeneID" id="38665572"/>
<evidence type="ECO:0000313" key="6">
    <source>
        <dbReference type="Proteomes" id="UP000276741"/>
    </source>
</evidence>
<dbReference type="GO" id="GO:0046872">
    <property type="term" value="F:metal ion binding"/>
    <property type="evidence" value="ECO:0007669"/>
    <property type="project" value="UniProtKB-KW"/>
</dbReference>
<name>A0A348B0J2_9CREN</name>
<evidence type="ECO:0000313" key="4">
    <source>
        <dbReference type="EMBL" id="BBD71694.1"/>
    </source>
</evidence>
<reference evidence="5" key="4">
    <citation type="submission" date="2020-09" db="EMBL/GenBank/DDBJ databases">
        <authorList>
            <person name="Sun Q."/>
            <person name="Ohkuma M."/>
        </authorList>
    </citation>
    <scope>NUCLEOTIDE SEQUENCE</scope>
    <source>
        <strain evidence="5">JCM 31740</strain>
    </source>
</reference>
<dbReference type="SUPFAM" id="SSF56529">
    <property type="entry name" value="FAH"/>
    <property type="match status" value="1"/>
</dbReference>
<dbReference type="InterPro" id="IPR011234">
    <property type="entry name" value="Fumarylacetoacetase-like_C"/>
</dbReference>
<keyword evidence="2" id="KW-0479">Metal-binding</keyword>
<dbReference type="PANTHER" id="PTHR42796">
    <property type="entry name" value="FUMARYLACETOACETATE HYDROLASE DOMAIN-CONTAINING PROTEIN 2A-RELATED"/>
    <property type="match status" value="1"/>
</dbReference>
<dbReference type="Proteomes" id="UP000616143">
    <property type="component" value="Unassembled WGS sequence"/>
</dbReference>
<sequence>MKIGVAKVGQERRVVIIKNNTTLSFTAEGLSCVLSDMRSFISAFDYLKFESLEEVKVEKFLPPLVPKKVFLPAVNFRSHSQESSTKPPEEPYFFTKFSNTVVGPDEEVILPKGASRVDYEGEIGIVIGKKGKYIPRERALDYVFGYTVVNDVSVRDMQYPERHPYGLNWVLGKGVDTALPIGPWIVTKEDAGWPMKISTRVNGEVRQNGTTEEMVFDAATLISYVSNGITLEPGDLITTGTPSGVAEFTGSRYLEDGDVVEVIVDKIGTLRNMVKREA</sequence>
<dbReference type="OrthoDB" id="6242at2157"/>
<protein>
    <submittedName>
        <fullName evidence="4">2-hydroxyhepta-2,4-diene-1,7-dioate isomerase</fullName>
    </submittedName>
</protein>
<dbReference type="GO" id="GO:0019752">
    <property type="term" value="P:carboxylic acid metabolic process"/>
    <property type="evidence" value="ECO:0007669"/>
    <property type="project" value="UniProtKB-ARBA"/>
</dbReference>
<dbReference type="Pfam" id="PF01557">
    <property type="entry name" value="FAA_hydrolase"/>
    <property type="match status" value="1"/>
</dbReference>
<evidence type="ECO:0000313" key="5">
    <source>
        <dbReference type="EMBL" id="GGT86553.1"/>
    </source>
</evidence>
<dbReference type="Proteomes" id="UP000276741">
    <property type="component" value="Chromosome"/>
</dbReference>
<feature type="domain" description="Fumarylacetoacetase-like C-terminal" evidence="3">
    <location>
        <begin position="69"/>
        <end position="274"/>
    </location>
</feature>
<dbReference type="Gene3D" id="3.90.850.10">
    <property type="entry name" value="Fumarylacetoacetase-like, C-terminal domain"/>
    <property type="match status" value="1"/>
</dbReference>